<keyword evidence="1" id="KW-0812">Transmembrane</keyword>
<evidence type="ECO:0000256" key="1">
    <source>
        <dbReference type="SAM" id="Phobius"/>
    </source>
</evidence>
<gene>
    <name evidence="2" type="ORF">SAMN05192530_11211</name>
</gene>
<feature type="transmembrane region" description="Helical" evidence="1">
    <location>
        <begin position="195"/>
        <end position="214"/>
    </location>
</feature>
<evidence type="ECO:0000313" key="2">
    <source>
        <dbReference type="EMBL" id="SDO73924.1"/>
    </source>
</evidence>
<evidence type="ECO:0000313" key="3">
    <source>
        <dbReference type="Proteomes" id="UP000198793"/>
    </source>
</evidence>
<dbReference type="STRING" id="1166073.SAMN05192530_11211"/>
<keyword evidence="1" id="KW-1133">Transmembrane helix</keyword>
<protein>
    <submittedName>
        <fullName evidence="2">Uncharacterized protein</fullName>
    </submittedName>
</protein>
<feature type="transmembrane region" description="Helical" evidence="1">
    <location>
        <begin position="20"/>
        <end position="47"/>
    </location>
</feature>
<keyword evidence="1" id="KW-0472">Membrane</keyword>
<dbReference type="AlphaFoldDB" id="A0A1H0M0Q4"/>
<proteinExistence type="predicted"/>
<dbReference type="EMBL" id="FNIT01000012">
    <property type="protein sequence ID" value="SDO73924.1"/>
    <property type="molecule type" value="Genomic_DNA"/>
</dbReference>
<feature type="transmembrane region" description="Helical" evidence="1">
    <location>
        <begin position="59"/>
        <end position="85"/>
    </location>
</feature>
<organism evidence="2 3">
    <name type="scientific">Aureimonas jatrophae</name>
    <dbReference type="NCBI Taxonomy" id="1166073"/>
    <lineage>
        <taxon>Bacteria</taxon>
        <taxon>Pseudomonadati</taxon>
        <taxon>Pseudomonadota</taxon>
        <taxon>Alphaproteobacteria</taxon>
        <taxon>Hyphomicrobiales</taxon>
        <taxon>Aurantimonadaceae</taxon>
        <taxon>Aureimonas</taxon>
    </lineage>
</organism>
<sequence>MSATAPVQQRPAFRAALAPLAAGLAVVGSGALGWLVWAGPGVAWGVLAGRLAGELLLPALGLGFAAGASGTPLVLFVPALALGGWLGDLGQPLFLQGATLLPNAATHAFLTGPVAGLGVGLALFSGGTRFARVGTLLAAALASAMASIAIPLLDPSFHDPAVPVLAAAGLLALVLLLFALARAMPASARGLGARILGAWVLAVALLYGGATIAFRGRMVAPDATGLMGPADSTPFPDFAPEPAGSAP</sequence>
<reference evidence="2 3" key="1">
    <citation type="submission" date="2016-10" db="EMBL/GenBank/DDBJ databases">
        <authorList>
            <person name="de Groot N.N."/>
        </authorList>
    </citation>
    <scope>NUCLEOTIDE SEQUENCE [LARGE SCALE GENOMIC DNA]</scope>
    <source>
        <strain evidence="3">L7-484,KACC 16230,DSM 25025</strain>
    </source>
</reference>
<feature type="transmembrane region" description="Helical" evidence="1">
    <location>
        <begin position="136"/>
        <end position="153"/>
    </location>
</feature>
<name>A0A1H0M0Q4_9HYPH</name>
<dbReference type="RefSeq" id="WP_170842663.1">
    <property type="nucleotide sequence ID" value="NZ_FNIT01000012.1"/>
</dbReference>
<feature type="transmembrane region" description="Helical" evidence="1">
    <location>
        <begin position="165"/>
        <end position="183"/>
    </location>
</feature>
<feature type="transmembrane region" description="Helical" evidence="1">
    <location>
        <begin position="105"/>
        <end position="124"/>
    </location>
</feature>
<dbReference type="Proteomes" id="UP000198793">
    <property type="component" value="Unassembled WGS sequence"/>
</dbReference>
<accession>A0A1H0M0Q4</accession>
<keyword evidence="3" id="KW-1185">Reference proteome</keyword>